<evidence type="ECO:0000313" key="1">
    <source>
        <dbReference type="EMBL" id="GFP33030.1"/>
    </source>
</evidence>
<comment type="caution">
    <text evidence="1">The sequence shown here is derived from an EMBL/GenBank/DDBJ whole genome shotgun (WGS) entry which is preliminary data.</text>
</comment>
<reference evidence="1 2" key="1">
    <citation type="journal article" date="2020" name="Front. Microbiol.">
        <title>Single-cell genomics of novel Actinobacteria with the Wood-Ljungdahl pathway discovered in a serpentinizing system.</title>
        <authorList>
            <person name="Merino N."/>
            <person name="Kawai M."/>
            <person name="Boyd E.S."/>
            <person name="Colman D.R."/>
            <person name="McGlynn S.E."/>
            <person name="Nealson K.H."/>
            <person name="Kurokawa K."/>
            <person name="Hongoh Y."/>
        </authorList>
    </citation>
    <scope>NUCLEOTIDE SEQUENCE [LARGE SCALE GENOMIC DNA]</scope>
    <source>
        <strain evidence="1 2">S42</strain>
    </source>
</reference>
<gene>
    <name evidence="1" type="ORF">HKBW3S42_01341</name>
</gene>
<proteinExistence type="predicted"/>
<dbReference type="Proteomes" id="UP000568877">
    <property type="component" value="Unassembled WGS sequence"/>
</dbReference>
<organism evidence="1 2">
    <name type="scientific">Candidatus Hakubella thermalkaliphila</name>
    <dbReference type="NCBI Taxonomy" id="2754717"/>
    <lineage>
        <taxon>Bacteria</taxon>
        <taxon>Bacillati</taxon>
        <taxon>Actinomycetota</taxon>
        <taxon>Actinomycetota incertae sedis</taxon>
        <taxon>Candidatus Hakubellales</taxon>
        <taxon>Candidatus Hakubellaceae</taxon>
        <taxon>Candidatus Hakubella</taxon>
    </lineage>
</organism>
<accession>A0A6V8PLM5</accession>
<name>A0A6V8PLM5_9ACTN</name>
<evidence type="ECO:0000313" key="2">
    <source>
        <dbReference type="Proteomes" id="UP000568877"/>
    </source>
</evidence>
<dbReference type="EMBL" id="BLSA01000241">
    <property type="protein sequence ID" value="GFP33030.1"/>
    <property type="molecule type" value="Genomic_DNA"/>
</dbReference>
<dbReference type="AlphaFoldDB" id="A0A6V8PLM5"/>
<sequence>MVVMNNYTAAIMMSIDPLTAFAPGVLKSILFKCSNKFSDRCVLEFTNHKETATAGSSTTSISSDGVGSPSPAAILSSRYISAASFMFSKASCREYPQLEQPGREGKGREGKGLMHSIAHLLPL</sequence>
<protein>
    <submittedName>
        <fullName evidence="1">Uncharacterized protein</fullName>
    </submittedName>
</protein>